<name>A0A0G0PXG9_9BACT</name>
<reference evidence="2 3" key="1">
    <citation type="journal article" date="2015" name="Nature">
        <title>rRNA introns, odd ribosomes, and small enigmatic genomes across a large radiation of phyla.</title>
        <authorList>
            <person name="Brown C.T."/>
            <person name="Hug L.A."/>
            <person name="Thomas B.C."/>
            <person name="Sharon I."/>
            <person name="Castelle C.J."/>
            <person name="Singh A."/>
            <person name="Wilkins M.J."/>
            <person name="Williams K.H."/>
            <person name="Banfield J.F."/>
        </authorList>
    </citation>
    <scope>NUCLEOTIDE SEQUENCE [LARGE SCALE GENOMIC DNA]</scope>
</reference>
<dbReference type="EMBL" id="LBXO01000021">
    <property type="protein sequence ID" value="KKR32839.1"/>
    <property type="molecule type" value="Genomic_DNA"/>
</dbReference>
<organism evidence="2 3">
    <name type="scientific">Candidatus Falkowbacteria bacterium GW2011_GWF2_39_8</name>
    <dbReference type="NCBI Taxonomy" id="1618642"/>
    <lineage>
        <taxon>Bacteria</taxon>
        <taxon>Candidatus Falkowiibacteriota</taxon>
    </lineage>
</organism>
<evidence type="ECO:0000313" key="3">
    <source>
        <dbReference type="Proteomes" id="UP000034137"/>
    </source>
</evidence>
<keyword evidence="1" id="KW-1133">Transmembrane helix</keyword>
<keyword evidence="1" id="KW-0812">Transmembrane</keyword>
<evidence type="ECO:0000313" key="2">
    <source>
        <dbReference type="EMBL" id="KKR32839.1"/>
    </source>
</evidence>
<sequence length="145" mass="16218">MLPVKLKFEMKKFINKKITVLTLILNIIIIFSGFCYGLINPLPAQADTKTDLETSYMAEGCEQTAEATEQVSVNHQHDNIMPCCVEQKDHAPNVSEQKLSFLKSQLLTISIASTDAVILDNKFFYQSPTLSPPEKALIDSTILRV</sequence>
<keyword evidence="1" id="KW-0472">Membrane</keyword>
<dbReference type="AlphaFoldDB" id="A0A0G0PXG9"/>
<dbReference type="Proteomes" id="UP000034137">
    <property type="component" value="Unassembled WGS sequence"/>
</dbReference>
<evidence type="ECO:0000256" key="1">
    <source>
        <dbReference type="SAM" id="Phobius"/>
    </source>
</evidence>
<protein>
    <submittedName>
        <fullName evidence="2">Uncharacterized protein</fullName>
    </submittedName>
</protein>
<feature type="transmembrane region" description="Helical" evidence="1">
    <location>
        <begin position="20"/>
        <end position="39"/>
    </location>
</feature>
<proteinExistence type="predicted"/>
<accession>A0A0G0PXG9</accession>
<gene>
    <name evidence="2" type="ORF">UT64_C0021G0010</name>
</gene>
<comment type="caution">
    <text evidence="2">The sequence shown here is derived from an EMBL/GenBank/DDBJ whole genome shotgun (WGS) entry which is preliminary data.</text>
</comment>